<evidence type="ECO:0000313" key="4">
    <source>
        <dbReference type="Proteomes" id="UP000648801"/>
    </source>
</evidence>
<keyword evidence="1" id="KW-0808">Transferase</keyword>
<dbReference type="GO" id="GO:0004674">
    <property type="term" value="F:protein serine/threonine kinase activity"/>
    <property type="evidence" value="ECO:0007669"/>
    <property type="project" value="UniProtKB-KW"/>
</dbReference>
<evidence type="ECO:0000256" key="1">
    <source>
        <dbReference type="ARBA" id="ARBA00022527"/>
    </source>
</evidence>
<dbReference type="Proteomes" id="UP000648801">
    <property type="component" value="Unassembled WGS sequence"/>
</dbReference>
<keyword evidence="1" id="KW-0418">Kinase</keyword>
<evidence type="ECO:0000313" key="3">
    <source>
        <dbReference type="EMBL" id="GGA72060.1"/>
    </source>
</evidence>
<gene>
    <name evidence="3" type="ORF">GCM10011507_24590</name>
</gene>
<dbReference type="SUPFAM" id="SSF55874">
    <property type="entry name" value="ATPase domain of HSP90 chaperone/DNA topoisomerase II/histidine kinase"/>
    <property type="match status" value="1"/>
</dbReference>
<keyword evidence="4" id="KW-1185">Reference proteome</keyword>
<name>A0A916RXD7_9BACT</name>
<organism evidence="3 4">
    <name type="scientific">Edaphobacter acidisoli</name>
    <dbReference type="NCBI Taxonomy" id="2040573"/>
    <lineage>
        <taxon>Bacteria</taxon>
        <taxon>Pseudomonadati</taxon>
        <taxon>Acidobacteriota</taxon>
        <taxon>Terriglobia</taxon>
        <taxon>Terriglobales</taxon>
        <taxon>Acidobacteriaceae</taxon>
        <taxon>Edaphobacter</taxon>
    </lineage>
</organism>
<dbReference type="CDD" id="cd16936">
    <property type="entry name" value="HATPase_RsbW-like"/>
    <property type="match status" value="1"/>
</dbReference>
<dbReference type="PANTHER" id="PTHR35526:SF3">
    <property type="entry name" value="ANTI-SIGMA-F FACTOR RSBW"/>
    <property type="match status" value="1"/>
</dbReference>
<reference evidence="3" key="1">
    <citation type="journal article" date="2014" name="Int. J. Syst. Evol. Microbiol.">
        <title>Complete genome sequence of Corynebacterium casei LMG S-19264T (=DSM 44701T), isolated from a smear-ripened cheese.</title>
        <authorList>
            <consortium name="US DOE Joint Genome Institute (JGI-PGF)"/>
            <person name="Walter F."/>
            <person name="Albersmeier A."/>
            <person name="Kalinowski J."/>
            <person name="Ruckert C."/>
        </authorList>
    </citation>
    <scope>NUCLEOTIDE SEQUENCE</scope>
    <source>
        <strain evidence="3">CGMCC 1.15447</strain>
    </source>
</reference>
<dbReference type="Pfam" id="PF13581">
    <property type="entry name" value="HATPase_c_2"/>
    <property type="match status" value="1"/>
</dbReference>
<comment type="caution">
    <text evidence="3">The sequence shown here is derived from an EMBL/GenBank/DDBJ whole genome shotgun (WGS) entry which is preliminary data.</text>
</comment>
<dbReference type="AlphaFoldDB" id="A0A916RXD7"/>
<dbReference type="InterPro" id="IPR036890">
    <property type="entry name" value="HATPase_C_sf"/>
</dbReference>
<dbReference type="RefSeq" id="WP_188759532.1">
    <property type="nucleotide sequence ID" value="NZ_BMJB01000001.1"/>
</dbReference>
<proteinExistence type="predicted"/>
<protein>
    <submittedName>
        <fullName evidence="3">Anti-sigma regulatory factor</fullName>
    </submittedName>
</protein>
<dbReference type="Gene3D" id="3.30.565.10">
    <property type="entry name" value="Histidine kinase-like ATPase, C-terminal domain"/>
    <property type="match status" value="1"/>
</dbReference>
<dbReference type="PANTHER" id="PTHR35526">
    <property type="entry name" value="ANTI-SIGMA-F FACTOR RSBW-RELATED"/>
    <property type="match status" value="1"/>
</dbReference>
<reference evidence="3" key="2">
    <citation type="submission" date="2020-09" db="EMBL/GenBank/DDBJ databases">
        <authorList>
            <person name="Sun Q."/>
            <person name="Zhou Y."/>
        </authorList>
    </citation>
    <scope>NUCLEOTIDE SEQUENCE</scope>
    <source>
        <strain evidence="3">CGMCC 1.15447</strain>
    </source>
</reference>
<dbReference type="InterPro" id="IPR050267">
    <property type="entry name" value="Anti-sigma-factor_SerPK"/>
</dbReference>
<dbReference type="EMBL" id="BMJB01000001">
    <property type="protein sequence ID" value="GGA72060.1"/>
    <property type="molecule type" value="Genomic_DNA"/>
</dbReference>
<keyword evidence="1" id="KW-0723">Serine/threonine-protein kinase</keyword>
<accession>A0A916RXD7</accession>
<feature type="domain" description="Histidine kinase/HSP90-like ATPase" evidence="2">
    <location>
        <begin position="22"/>
        <end position="140"/>
    </location>
</feature>
<sequence>MANPKGRPVELHIPSRIGYEKIAMGTAASVAKLMGFPDDRIEDLKTAISEACINAIEHGNKLNENLSVGVKLAAHGDSLEVKVLDNGSGIRNQPAKPDIDRKMHGEEDPRGMGMFLIQALVDEAEWVNDANGEGSYVRLVIKLDKEAD</sequence>
<evidence type="ECO:0000259" key="2">
    <source>
        <dbReference type="Pfam" id="PF13581"/>
    </source>
</evidence>
<dbReference type="InterPro" id="IPR003594">
    <property type="entry name" value="HATPase_dom"/>
</dbReference>